<dbReference type="InterPro" id="IPR012899">
    <property type="entry name" value="LTXXQ"/>
</dbReference>
<evidence type="ECO:0000256" key="3">
    <source>
        <dbReference type="ARBA" id="ARBA00022729"/>
    </source>
</evidence>
<proteinExistence type="inferred from homology"/>
<dbReference type="AlphaFoldDB" id="A0A9D6LA00"/>
<keyword evidence="5" id="KW-1133">Transmembrane helix</keyword>
<dbReference type="InterPro" id="IPR025961">
    <property type="entry name" value="Metal_resist"/>
</dbReference>
<comment type="similarity">
    <text evidence="2">Belongs to the CpxP/Spy family.</text>
</comment>
<dbReference type="InterPro" id="IPR052211">
    <property type="entry name" value="Cpx_auxiliary_protein"/>
</dbReference>
<dbReference type="PANTHER" id="PTHR38102:SF1">
    <property type="entry name" value="PERIPLASMIC CHAPERONE SPY"/>
    <property type="match status" value="1"/>
</dbReference>
<organism evidence="6 7">
    <name type="scientific">Eiseniibacteriota bacterium</name>
    <dbReference type="NCBI Taxonomy" id="2212470"/>
    <lineage>
        <taxon>Bacteria</taxon>
        <taxon>Candidatus Eiseniibacteriota</taxon>
    </lineage>
</organism>
<evidence type="ECO:0000313" key="7">
    <source>
        <dbReference type="Proteomes" id="UP000807850"/>
    </source>
</evidence>
<dbReference type="Proteomes" id="UP000807850">
    <property type="component" value="Unassembled WGS sequence"/>
</dbReference>
<sequence length="357" mass="38772">MNGGRGLIIAVLAAFIVGCSAGLMGGILFARFALPGPPWFGRMHGPMSGHGGPRGPERLLPLLDDQLKLTPDQHEKIVAILDRTHRAGEAVRDSMESEISRVLTPEQRLRWKEMEQRFERSRHLRPRIAPPIGMELPSPGERMEDMKSSGWSMGLAMLLAVAPVGIANAGEAPPPREEIVAPADDRAAGDAAIENEADVFDLLAADLPPGPPPGGGRGAAGMRGGMGANRGGPGMDRGGAGLREQLNLTDDQRRRLADIRDRRLRQVIPIQADVRIAALDLRKLMRADHPDSRAIDGQVDRMATLHASMTKARIAGLLEARSVLTPAQQQIMRDAGGMRRMRMHHPWRPMDGPNSMQ</sequence>
<evidence type="ECO:0000256" key="1">
    <source>
        <dbReference type="ARBA" id="ARBA00004418"/>
    </source>
</evidence>
<accession>A0A9D6LA00</accession>
<evidence type="ECO:0000256" key="4">
    <source>
        <dbReference type="ARBA" id="ARBA00022764"/>
    </source>
</evidence>
<gene>
    <name evidence="6" type="ORF">HY076_05660</name>
</gene>
<reference evidence="6" key="1">
    <citation type="submission" date="2020-07" db="EMBL/GenBank/DDBJ databases">
        <title>Huge and variable diversity of episymbiotic CPR bacteria and DPANN archaea in groundwater ecosystems.</title>
        <authorList>
            <person name="He C.Y."/>
            <person name="Keren R."/>
            <person name="Whittaker M."/>
            <person name="Farag I.F."/>
            <person name="Doudna J."/>
            <person name="Cate J.H.D."/>
            <person name="Banfield J.F."/>
        </authorList>
    </citation>
    <scope>NUCLEOTIDE SEQUENCE</scope>
    <source>
        <strain evidence="6">NC_groundwater_928_Pr1_S-0.2um_72_17</strain>
    </source>
</reference>
<keyword evidence="3" id="KW-0732">Signal</keyword>
<dbReference type="Gene3D" id="1.20.120.1490">
    <property type="match status" value="1"/>
</dbReference>
<dbReference type="EMBL" id="JACQAY010000177">
    <property type="protein sequence ID" value="MBI3539740.1"/>
    <property type="molecule type" value="Genomic_DNA"/>
</dbReference>
<name>A0A9D6LA00_UNCEI</name>
<dbReference type="PROSITE" id="PS51257">
    <property type="entry name" value="PROKAR_LIPOPROTEIN"/>
    <property type="match status" value="1"/>
</dbReference>
<protein>
    <submittedName>
        <fullName evidence="6">Spy/CpxP family protein refolding chaperone</fullName>
    </submittedName>
</protein>
<comment type="caution">
    <text evidence="6">The sequence shown here is derived from an EMBL/GenBank/DDBJ whole genome shotgun (WGS) entry which is preliminary data.</text>
</comment>
<evidence type="ECO:0000256" key="5">
    <source>
        <dbReference type="SAM" id="Phobius"/>
    </source>
</evidence>
<evidence type="ECO:0000313" key="6">
    <source>
        <dbReference type="EMBL" id="MBI3539740.1"/>
    </source>
</evidence>
<keyword evidence="5" id="KW-0812">Transmembrane</keyword>
<evidence type="ECO:0000256" key="2">
    <source>
        <dbReference type="ARBA" id="ARBA00008441"/>
    </source>
</evidence>
<comment type="subcellular location">
    <subcellularLocation>
        <location evidence="1">Periplasm</location>
    </subcellularLocation>
</comment>
<dbReference type="GO" id="GO:0042597">
    <property type="term" value="C:periplasmic space"/>
    <property type="evidence" value="ECO:0007669"/>
    <property type="project" value="UniProtKB-SubCell"/>
</dbReference>
<feature type="transmembrane region" description="Helical" evidence="5">
    <location>
        <begin position="6"/>
        <end position="34"/>
    </location>
</feature>
<dbReference type="CDD" id="cd09916">
    <property type="entry name" value="CpxP_like"/>
    <property type="match status" value="1"/>
</dbReference>
<dbReference type="PANTHER" id="PTHR38102">
    <property type="entry name" value="PERIPLASMIC CHAPERONE SPY"/>
    <property type="match status" value="1"/>
</dbReference>
<dbReference type="Pfam" id="PF13801">
    <property type="entry name" value="Metal_resist"/>
    <property type="match status" value="1"/>
</dbReference>
<keyword evidence="4" id="KW-0574">Periplasm</keyword>
<keyword evidence="5" id="KW-0472">Membrane</keyword>